<dbReference type="AlphaFoldDB" id="A0A8T3CB77"/>
<reference evidence="10" key="1">
    <citation type="journal article" date="2022" name="Front. Genet.">
        <title>Chromosome-Scale Assembly of the Dendrobium nobile Genome Provides Insights Into the Molecular Mechanism of the Biosynthesis of the Medicinal Active Ingredient of Dendrobium.</title>
        <authorList>
            <person name="Xu Q."/>
            <person name="Niu S.-C."/>
            <person name="Li K.-L."/>
            <person name="Zheng P.-J."/>
            <person name="Zhang X.-J."/>
            <person name="Jia Y."/>
            <person name="Liu Y."/>
            <person name="Niu Y.-X."/>
            <person name="Yu L.-H."/>
            <person name="Chen D.-F."/>
            <person name="Zhang G.-Q."/>
        </authorList>
    </citation>
    <scope>NUCLEOTIDE SEQUENCE</scope>
    <source>
        <tissue evidence="10">Leaf</tissue>
    </source>
</reference>
<evidence type="ECO:0000313" key="11">
    <source>
        <dbReference type="Proteomes" id="UP000829196"/>
    </source>
</evidence>
<organism evidence="10 11">
    <name type="scientific">Dendrobium nobile</name>
    <name type="common">Orchid</name>
    <dbReference type="NCBI Taxonomy" id="94219"/>
    <lineage>
        <taxon>Eukaryota</taxon>
        <taxon>Viridiplantae</taxon>
        <taxon>Streptophyta</taxon>
        <taxon>Embryophyta</taxon>
        <taxon>Tracheophyta</taxon>
        <taxon>Spermatophyta</taxon>
        <taxon>Magnoliopsida</taxon>
        <taxon>Liliopsida</taxon>
        <taxon>Asparagales</taxon>
        <taxon>Orchidaceae</taxon>
        <taxon>Epidendroideae</taxon>
        <taxon>Malaxideae</taxon>
        <taxon>Dendrobiinae</taxon>
        <taxon>Dendrobium</taxon>
    </lineage>
</organism>
<feature type="domain" description="DUF8040" evidence="9">
    <location>
        <begin position="59"/>
        <end position="153"/>
    </location>
</feature>
<dbReference type="Proteomes" id="UP000829196">
    <property type="component" value="Unassembled WGS sequence"/>
</dbReference>
<protein>
    <recommendedName>
        <fullName evidence="12">DDE Tnp4 domain-containing protein</fullName>
    </recommendedName>
</protein>
<dbReference type="GO" id="GO:0004518">
    <property type="term" value="F:nuclease activity"/>
    <property type="evidence" value="ECO:0007669"/>
    <property type="project" value="UniProtKB-KW"/>
</dbReference>
<dbReference type="GO" id="GO:0016787">
    <property type="term" value="F:hydrolase activity"/>
    <property type="evidence" value="ECO:0007669"/>
    <property type="project" value="UniProtKB-KW"/>
</dbReference>
<evidence type="ECO:0000256" key="5">
    <source>
        <dbReference type="ARBA" id="ARBA00022723"/>
    </source>
</evidence>
<feature type="domain" description="DDE Tnp4" evidence="8">
    <location>
        <begin position="189"/>
        <end position="350"/>
    </location>
</feature>
<dbReference type="Pfam" id="PF26138">
    <property type="entry name" value="DUF8040"/>
    <property type="match status" value="1"/>
</dbReference>
<dbReference type="EMBL" id="JAGYWB010000001">
    <property type="protein sequence ID" value="KAI0530662.1"/>
    <property type="molecule type" value="Genomic_DNA"/>
</dbReference>
<keyword evidence="11" id="KW-1185">Reference proteome</keyword>
<name>A0A8T3CB77_DENNO</name>
<evidence type="ECO:0000256" key="6">
    <source>
        <dbReference type="ARBA" id="ARBA00022801"/>
    </source>
</evidence>
<keyword evidence="7" id="KW-0539">Nucleus</keyword>
<evidence type="ECO:0000256" key="1">
    <source>
        <dbReference type="ARBA" id="ARBA00001968"/>
    </source>
</evidence>
<comment type="caution">
    <text evidence="10">The sequence shown here is derived from an EMBL/GenBank/DDBJ whole genome shotgun (WGS) entry which is preliminary data.</text>
</comment>
<evidence type="ECO:0000256" key="3">
    <source>
        <dbReference type="ARBA" id="ARBA00006958"/>
    </source>
</evidence>
<dbReference type="InterPro" id="IPR027806">
    <property type="entry name" value="HARBI1_dom"/>
</dbReference>
<evidence type="ECO:0008006" key="12">
    <source>
        <dbReference type="Google" id="ProtNLM"/>
    </source>
</evidence>
<comment type="similarity">
    <text evidence="3">Belongs to the HARBI1 family.</text>
</comment>
<evidence type="ECO:0000259" key="8">
    <source>
        <dbReference type="Pfam" id="PF13359"/>
    </source>
</evidence>
<dbReference type="InterPro" id="IPR045249">
    <property type="entry name" value="HARBI1-like"/>
</dbReference>
<comment type="subcellular location">
    <subcellularLocation>
        <location evidence="2">Nucleus</location>
    </subcellularLocation>
</comment>
<dbReference type="GO" id="GO:0005634">
    <property type="term" value="C:nucleus"/>
    <property type="evidence" value="ECO:0007669"/>
    <property type="project" value="UniProtKB-SubCell"/>
</dbReference>
<keyword evidence="5" id="KW-0479">Metal-binding</keyword>
<dbReference type="PANTHER" id="PTHR22930">
    <property type="match status" value="1"/>
</dbReference>
<dbReference type="InterPro" id="IPR058353">
    <property type="entry name" value="DUF8040"/>
</dbReference>
<keyword evidence="4" id="KW-0540">Nuclease</keyword>
<evidence type="ECO:0000313" key="10">
    <source>
        <dbReference type="EMBL" id="KAI0530662.1"/>
    </source>
</evidence>
<dbReference type="Pfam" id="PF13359">
    <property type="entry name" value="DDE_Tnp_4"/>
    <property type="match status" value="1"/>
</dbReference>
<dbReference type="OrthoDB" id="1851308at2759"/>
<accession>A0A8T3CB77</accession>
<gene>
    <name evidence="10" type="ORF">KFK09_000209</name>
</gene>
<evidence type="ECO:0000256" key="4">
    <source>
        <dbReference type="ARBA" id="ARBA00022722"/>
    </source>
</evidence>
<evidence type="ECO:0000256" key="2">
    <source>
        <dbReference type="ARBA" id="ARBA00004123"/>
    </source>
</evidence>
<evidence type="ECO:0000259" key="9">
    <source>
        <dbReference type="Pfam" id="PF26138"/>
    </source>
</evidence>
<keyword evidence="6" id="KW-0378">Hydrolase</keyword>
<proteinExistence type="inferred from homology"/>
<evidence type="ECO:0000256" key="7">
    <source>
        <dbReference type="ARBA" id="ARBA00023242"/>
    </source>
</evidence>
<comment type="cofactor">
    <cofactor evidence="1">
        <name>a divalent metal cation</name>
        <dbReference type="ChEBI" id="CHEBI:60240"/>
    </cofactor>
</comment>
<dbReference type="PANTHER" id="PTHR22930:SF259">
    <property type="entry name" value="OS08G0106900 PROTEIN"/>
    <property type="match status" value="1"/>
</dbReference>
<sequence length="424" mass="48935">MANYLRGVFPDEFCKFVEGHIALHIELNNAIRQYIISLMDGSSSSDDESSIPRPMFNRAYTGQQYVANLLSGHPLHSYDCFRVPSEAFHQLKELLVSRGLLQDTINMLADEQLAIFLRGITHAQTYRQLCEFFQHSLETVSRYFKIVLRAIVSLSDELIELPTTEVECHPFLRSNTQFYPFFQNAIGAIDGIHIPAVVSKRLHNRYRNRKGSTSQNVMAAVSFDKQFVYVGSGWEGCATDMRVLQCAIEEGGFKVPVGKYFLVDYGYANTDKLIAPFRGYRYYFSDYHGETSRRYSIKQELYNHRHSQLHNVVKMTFGIWKERFKVLTHMPQFSLTVQADIVLACAILHNFIGRYHGHDMYFNMLQTEMHHGSDHDLGDVQVNDEDLDMYGRIGERIQGDALSRHSIMTNLWEAHATSQRRRSI</sequence>
<dbReference type="GO" id="GO:0046872">
    <property type="term" value="F:metal ion binding"/>
    <property type="evidence" value="ECO:0007669"/>
    <property type="project" value="UniProtKB-KW"/>
</dbReference>